<evidence type="ECO:0000313" key="2">
    <source>
        <dbReference type="Proteomes" id="UP001139260"/>
    </source>
</evidence>
<dbReference type="AlphaFoldDB" id="A0A9X1XTQ3"/>
<comment type="caution">
    <text evidence="1">The sequence shown here is derived from an EMBL/GenBank/DDBJ whole genome shotgun (WGS) entry which is preliminary data.</text>
</comment>
<accession>A0A9X1XTQ3</accession>
<dbReference type="EMBL" id="JALNUB010000003">
    <property type="protein sequence ID" value="MCK8141346.1"/>
    <property type="molecule type" value="Genomic_DNA"/>
</dbReference>
<reference evidence="1" key="1">
    <citation type="submission" date="2022-04" db="EMBL/GenBank/DDBJ databases">
        <title>Flavobacterium pygoscelis sp. nov. isolated from Chinstrap chick (Pygoscelis antarcticus).</title>
        <authorList>
            <person name="Irgang R."/>
            <person name="Poblete-Morales M."/>
            <person name="Avendano-Herrera R."/>
        </authorList>
    </citation>
    <scope>NUCLEOTIDE SEQUENCE</scope>
    <source>
        <strain evidence="1">I-SCBP12n</strain>
    </source>
</reference>
<dbReference type="Proteomes" id="UP001139260">
    <property type="component" value="Unassembled WGS sequence"/>
</dbReference>
<organism evidence="1 2">
    <name type="scientific">Flavobacterium pygoscelis</name>
    <dbReference type="NCBI Taxonomy" id="2893176"/>
    <lineage>
        <taxon>Bacteria</taxon>
        <taxon>Pseudomonadati</taxon>
        <taxon>Bacteroidota</taxon>
        <taxon>Flavobacteriia</taxon>
        <taxon>Flavobacteriales</taxon>
        <taxon>Flavobacteriaceae</taxon>
        <taxon>Flavobacterium</taxon>
    </lineage>
</organism>
<name>A0A9X1XTQ3_9FLAO</name>
<dbReference type="RefSeq" id="WP_248427853.1">
    <property type="nucleotide sequence ID" value="NZ_JALNUB010000003.1"/>
</dbReference>
<protein>
    <submittedName>
        <fullName evidence="1">Uncharacterized protein</fullName>
    </submittedName>
</protein>
<gene>
    <name evidence="1" type="ORF">MW871_05515</name>
</gene>
<keyword evidence="2" id="KW-1185">Reference proteome</keyword>
<evidence type="ECO:0000313" key="1">
    <source>
        <dbReference type="EMBL" id="MCK8141346.1"/>
    </source>
</evidence>
<sequence length="83" mass="9371">MKNILNIKKVFTALAIFSGIVIVDAQEIEKQDQTFLYEIGLATSNTDISLGYEHFNDFAVLTNQNVKEGLSQVSLKLAYRFKL</sequence>
<proteinExistence type="predicted"/>